<comment type="caution">
    <text evidence="2">The sequence shown here is derived from an EMBL/GenBank/DDBJ whole genome shotgun (WGS) entry which is preliminary data.</text>
</comment>
<name>A0AAE8MMT3_9HYPO</name>
<organism evidence="2 3">
    <name type="scientific">Fusarium torulosum</name>
    <dbReference type="NCBI Taxonomy" id="33205"/>
    <lineage>
        <taxon>Eukaryota</taxon>
        <taxon>Fungi</taxon>
        <taxon>Dikarya</taxon>
        <taxon>Ascomycota</taxon>
        <taxon>Pezizomycotina</taxon>
        <taxon>Sordariomycetes</taxon>
        <taxon>Hypocreomycetidae</taxon>
        <taxon>Hypocreales</taxon>
        <taxon>Nectriaceae</taxon>
        <taxon>Fusarium</taxon>
    </lineage>
</organism>
<dbReference type="CDD" id="cd12809">
    <property type="entry name" value="Esterase_713_like-2"/>
    <property type="match status" value="1"/>
</dbReference>
<dbReference type="EMBL" id="ONZP01000665">
    <property type="protein sequence ID" value="SPJ89153.1"/>
    <property type="molecule type" value="Genomic_DNA"/>
</dbReference>
<evidence type="ECO:0008006" key="4">
    <source>
        <dbReference type="Google" id="ProtNLM"/>
    </source>
</evidence>
<proteinExistence type="predicted"/>
<feature type="region of interest" description="Disordered" evidence="1">
    <location>
        <begin position="667"/>
        <end position="700"/>
    </location>
</feature>
<feature type="compositionally biased region" description="Basic and acidic residues" evidence="1">
    <location>
        <begin position="506"/>
        <end position="522"/>
    </location>
</feature>
<reference evidence="2" key="1">
    <citation type="submission" date="2018-03" db="EMBL/GenBank/DDBJ databases">
        <authorList>
            <person name="Guldener U."/>
        </authorList>
    </citation>
    <scope>NUCLEOTIDE SEQUENCE</scope>
</reference>
<evidence type="ECO:0000313" key="3">
    <source>
        <dbReference type="Proteomes" id="UP001187734"/>
    </source>
</evidence>
<dbReference type="InterPro" id="IPR050228">
    <property type="entry name" value="Carboxylesterase_BioH"/>
</dbReference>
<feature type="region of interest" description="Disordered" evidence="1">
    <location>
        <begin position="1"/>
        <end position="40"/>
    </location>
</feature>
<feature type="region of interest" description="Disordered" evidence="1">
    <location>
        <begin position="728"/>
        <end position="757"/>
    </location>
</feature>
<dbReference type="PANTHER" id="PTHR43194:SF4">
    <property type="entry name" value="AB HYDROLASE-1 DOMAIN-CONTAINING PROTEIN"/>
    <property type="match status" value="1"/>
</dbReference>
<protein>
    <recommendedName>
        <fullName evidence="4">AB hydrolase-1 domain-containing protein</fullName>
    </recommendedName>
</protein>
<dbReference type="SUPFAM" id="SSF53474">
    <property type="entry name" value="alpha/beta-Hydrolases"/>
    <property type="match status" value="1"/>
</dbReference>
<sequence length="840" mass="91256">MEGIHSSGGSSLAEDWPGAPTPSDYLHNSSRNDSSLPKAHNPEVVIEETMCRRSTFYVNVDWRMGATLATVTNIVGQMYVECLEPARRLYPYPIVLIHGDFHTGQTTKPDGNPGWASFFLNKGFQVYIVDLPPSGRSNFLTPSHYLHRDVGTASSLISARAIETSLTAPGIPREPNIPLQYEKAAFHNKWPGTGQRGDPIFAKYCASLATLHLNKVERQSLAQNALQALLGHIGKSILVGEGSGGNMIWLATDVEPDLVAGTIALEPAGPPFGTACPKEGNPYREYSPYIRREEGVRIYGLTDIPLTYDPPCHPHEGFDRPAQDPLDVVRVLAPDRKSECYVQRGKNIRKLINLEKIPTTIVTAHASSHGMYDWATVYFLNQAGVKCGWIRLEQKNILGNGHLMFLEENSDEVAQVVLDWILENTIPKTYLNILLSTSTPPESNEVAELIKQARPRKRYSIGSNSSQLSGQETHYLSSQSTDEEASQAQALRTPLVSSSQASSSRGNEEHESSGRRSIDISNKRAAPSSGQSTVSMSGQPQSPHPRSSSAQNRKRPRLGCSTAMSTSSASSPSLLSSNPASRSVTQQHQHAQQNFEQQSQVKNGEHPTAPDISILRPTHPGGGPPQLRQQASTDGRSPIASPALSHTSQIQAPKPFRPRQSSLYEHLPLGQQTGPGQRENQRSFNYNNSHTTARFERQTGTAEESIAAMAMYNPGRPSYGLAHPATIAGQQRRSPMAQPQQHSPRPAQMGQSPALSNKGCIQQTSALASTAESAATGVWPPFTPVPSFVGGRVRTPFDGCAQSTPPSPSPAPRQSFNPDSYDHSTGSPVQSGSQQTPTPK</sequence>
<dbReference type="AlphaFoldDB" id="A0AAE8MMT3"/>
<dbReference type="Proteomes" id="UP001187734">
    <property type="component" value="Unassembled WGS sequence"/>
</dbReference>
<evidence type="ECO:0000313" key="2">
    <source>
        <dbReference type="EMBL" id="SPJ89153.1"/>
    </source>
</evidence>
<feature type="compositionally biased region" description="Polar residues" evidence="1">
    <location>
        <begin position="528"/>
        <end position="551"/>
    </location>
</feature>
<keyword evidence="3" id="KW-1185">Reference proteome</keyword>
<feature type="compositionally biased region" description="Polar residues" evidence="1">
    <location>
        <begin position="461"/>
        <end position="505"/>
    </location>
</feature>
<dbReference type="PANTHER" id="PTHR43194">
    <property type="entry name" value="HYDROLASE ALPHA/BETA FOLD FAMILY"/>
    <property type="match status" value="1"/>
</dbReference>
<evidence type="ECO:0000256" key="1">
    <source>
        <dbReference type="SAM" id="MobiDB-lite"/>
    </source>
</evidence>
<accession>A0AAE8MMT3</accession>
<feature type="region of interest" description="Disordered" evidence="1">
    <location>
        <begin position="776"/>
        <end position="840"/>
    </location>
</feature>
<feature type="region of interest" description="Disordered" evidence="1">
    <location>
        <begin position="456"/>
        <end position="654"/>
    </location>
</feature>
<dbReference type="Gene3D" id="3.40.50.1820">
    <property type="entry name" value="alpha/beta hydrolase"/>
    <property type="match status" value="1"/>
</dbReference>
<feature type="compositionally biased region" description="Low complexity" evidence="1">
    <location>
        <begin position="561"/>
        <end position="600"/>
    </location>
</feature>
<feature type="compositionally biased region" description="Polar residues" evidence="1">
    <location>
        <begin position="26"/>
        <end position="35"/>
    </location>
</feature>
<feature type="compositionally biased region" description="Polar residues" evidence="1">
    <location>
        <begin position="823"/>
        <end position="840"/>
    </location>
</feature>
<feature type="compositionally biased region" description="Polar residues" evidence="1">
    <location>
        <begin position="682"/>
        <end position="700"/>
    </location>
</feature>
<gene>
    <name evidence="2" type="ORF">FTOL_12920</name>
</gene>
<dbReference type="InterPro" id="IPR029058">
    <property type="entry name" value="AB_hydrolase_fold"/>
</dbReference>